<feature type="domain" description="Cyclic nucleotide-binding" evidence="4">
    <location>
        <begin position="12"/>
        <end position="114"/>
    </location>
</feature>
<dbReference type="SMART" id="SM00419">
    <property type="entry name" value="HTH_CRP"/>
    <property type="match status" value="1"/>
</dbReference>
<dbReference type="PROSITE" id="PS51063">
    <property type="entry name" value="HTH_CRP_2"/>
    <property type="match status" value="1"/>
</dbReference>
<evidence type="ECO:0000256" key="2">
    <source>
        <dbReference type="ARBA" id="ARBA00023125"/>
    </source>
</evidence>
<name>A0A1H0FY40_9RHOB</name>
<sequence>MTPATQYRMFDLVQWLPADAADAFARRVKRRQYQAGQLIYAQGDEGAEMYRIVSGHVRMLARTEEGREVVFLRFGPGDCFGVSSLIDDAPRPHTAEAASAVEMEVLSRRDCNELRSEYRGFDAGLLQLMSRMMRYSSGLFRELSLGGIEQRIALRILQGVEAASKAAPRDGPGELALSQSEIALMVGASRQTVNRILNRMQDAGIIATEYNNIVVKDMTGLRGLAVSAPDD</sequence>
<evidence type="ECO:0000256" key="1">
    <source>
        <dbReference type="ARBA" id="ARBA00023015"/>
    </source>
</evidence>
<keyword evidence="2" id="KW-0238">DNA-binding</keyword>
<dbReference type="Pfam" id="PF13545">
    <property type="entry name" value="HTH_Crp_2"/>
    <property type="match status" value="1"/>
</dbReference>
<proteinExistence type="predicted"/>
<dbReference type="GO" id="GO:0005829">
    <property type="term" value="C:cytosol"/>
    <property type="evidence" value="ECO:0007669"/>
    <property type="project" value="TreeGrafter"/>
</dbReference>
<dbReference type="InterPro" id="IPR036390">
    <property type="entry name" value="WH_DNA-bd_sf"/>
</dbReference>
<dbReference type="SUPFAM" id="SSF51206">
    <property type="entry name" value="cAMP-binding domain-like"/>
    <property type="match status" value="1"/>
</dbReference>
<protein>
    <submittedName>
        <fullName evidence="6">cAMP-binding domain of CRP or a regulatory subunit of cAMP-dependent protein kinases</fullName>
    </submittedName>
</protein>
<dbReference type="SMART" id="SM00100">
    <property type="entry name" value="cNMP"/>
    <property type="match status" value="1"/>
</dbReference>
<evidence type="ECO:0000256" key="3">
    <source>
        <dbReference type="ARBA" id="ARBA00023163"/>
    </source>
</evidence>
<dbReference type="GO" id="GO:0003700">
    <property type="term" value="F:DNA-binding transcription factor activity"/>
    <property type="evidence" value="ECO:0007669"/>
    <property type="project" value="TreeGrafter"/>
</dbReference>
<keyword evidence="7" id="KW-1185">Reference proteome</keyword>
<dbReference type="PRINTS" id="PR00034">
    <property type="entry name" value="HTHCRP"/>
</dbReference>
<dbReference type="InterPro" id="IPR018490">
    <property type="entry name" value="cNMP-bd_dom_sf"/>
</dbReference>
<dbReference type="AlphaFoldDB" id="A0A1H0FY40"/>
<dbReference type="Gene3D" id="2.60.120.10">
    <property type="entry name" value="Jelly Rolls"/>
    <property type="match status" value="1"/>
</dbReference>
<organism evidence="6 7">
    <name type="scientific">Lutimaribacter pacificus</name>
    <dbReference type="NCBI Taxonomy" id="391948"/>
    <lineage>
        <taxon>Bacteria</taxon>
        <taxon>Pseudomonadati</taxon>
        <taxon>Pseudomonadota</taxon>
        <taxon>Alphaproteobacteria</taxon>
        <taxon>Rhodobacterales</taxon>
        <taxon>Roseobacteraceae</taxon>
        <taxon>Lutimaribacter</taxon>
    </lineage>
</organism>
<feature type="domain" description="HTH crp-type" evidence="5">
    <location>
        <begin position="146"/>
        <end position="219"/>
    </location>
</feature>
<dbReference type="InterPro" id="IPR036388">
    <property type="entry name" value="WH-like_DNA-bd_sf"/>
</dbReference>
<dbReference type="SUPFAM" id="SSF46785">
    <property type="entry name" value="Winged helix' DNA-binding domain"/>
    <property type="match status" value="1"/>
</dbReference>
<dbReference type="PROSITE" id="PS50042">
    <property type="entry name" value="CNMP_BINDING_3"/>
    <property type="match status" value="1"/>
</dbReference>
<accession>A0A1H0FY40</accession>
<dbReference type="InterPro" id="IPR012318">
    <property type="entry name" value="HTH_CRP"/>
</dbReference>
<dbReference type="InterPro" id="IPR014710">
    <property type="entry name" value="RmlC-like_jellyroll"/>
</dbReference>
<dbReference type="Pfam" id="PF00027">
    <property type="entry name" value="cNMP_binding"/>
    <property type="match status" value="1"/>
</dbReference>
<dbReference type="GO" id="GO:0003677">
    <property type="term" value="F:DNA binding"/>
    <property type="evidence" value="ECO:0007669"/>
    <property type="project" value="UniProtKB-KW"/>
</dbReference>
<keyword evidence="3" id="KW-0804">Transcription</keyword>
<reference evidence="6 7" key="1">
    <citation type="submission" date="2016-11" db="EMBL/GenBank/DDBJ databases">
        <authorList>
            <person name="Varghese N."/>
            <person name="Submissions S."/>
        </authorList>
    </citation>
    <scope>NUCLEOTIDE SEQUENCE [LARGE SCALE GENOMIC DNA]</scope>
    <source>
        <strain evidence="6 7">DSM 29620</strain>
    </source>
</reference>
<dbReference type="PANTHER" id="PTHR24567">
    <property type="entry name" value="CRP FAMILY TRANSCRIPTIONAL REGULATORY PROTEIN"/>
    <property type="match status" value="1"/>
</dbReference>
<gene>
    <name evidence="6" type="ORF">SAMN05444142_10211</name>
</gene>
<dbReference type="InterPro" id="IPR050397">
    <property type="entry name" value="Env_Response_Regulators"/>
</dbReference>
<dbReference type="Proteomes" id="UP000324252">
    <property type="component" value="Unassembled WGS sequence"/>
</dbReference>
<evidence type="ECO:0000313" key="7">
    <source>
        <dbReference type="Proteomes" id="UP000324252"/>
    </source>
</evidence>
<dbReference type="Gene3D" id="1.10.10.10">
    <property type="entry name" value="Winged helix-like DNA-binding domain superfamily/Winged helix DNA-binding domain"/>
    <property type="match status" value="1"/>
</dbReference>
<dbReference type="InterPro" id="IPR000595">
    <property type="entry name" value="cNMP-bd_dom"/>
</dbReference>
<dbReference type="EMBL" id="FQZZ01000002">
    <property type="protein sequence ID" value="SHJ82905.1"/>
    <property type="molecule type" value="Genomic_DNA"/>
</dbReference>
<evidence type="ECO:0000313" key="6">
    <source>
        <dbReference type="EMBL" id="SHJ82905.1"/>
    </source>
</evidence>
<dbReference type="CDD" id="cd00038">
    <property type="entry name" value="CAP_ED"/>
    <property type="match status" value="1"/>
</dbReference>
<keyword evidence="1" id="KW-0805">Transcription regulation</keyword>
<dbReference type="PANTHER" id="PTHR24567:SF68">
    <property type="entry name" value="DNA-BINDING TRANSCRIPTIONAL DUAL REGULATOR CRP"/>
    <property type="match status" value="1"/>
</dbReference>
<evidence type="ECO:0000259" key="5">
    <source>
        <dbReference type="PROSITE" id="PS51063"/>
    </source>
</evidence>
<evidence type="ECO:0000259" key="4">
    <source>
        <dbReference type="PROSITE" id="PS50042"/>
    </source>
</evidence>